<evidence type="ECO:0000256" key="1">
    <source>
        <dbReference type="SAM" id="MobiDB-lite"/>
    </source>
</evidence>
<dbReference type="RefSeq" id="WP_060919955.1">
    <property type="nucleotide sequence ID" value="NZ_KQ960676.1"/>
</dbReference>
<proteinExistence type="predicted"/>
<comment type="caution">
    <text evidence="2">The sequence shown here is derived from an EMBL/GenBank/DDBJ whole genome shotgun (WGS) entry which is preliminary data.</text>
</comment>
<evidence type="ECO:0000313" key="2">
    <source>
        <dbReference type="EMBL" id="KXB82003.1"/>
    </source>
</evidence>
<sequence length="294" mass="33373">MGNNNDFENKHPRGKGGKFTKKYRAESGLTLGLDDSPSDLDTPKVFVDCVDCRRKGITTGKWVNLTGTEGLMPVDVCLDREHENLEVSDTDGELYIAPKTVEEASGWGKAYSTAKEDGNEKAFCAWINERGITDPSEALEFESRYQGEYDSWEDFASEYAYQSEGFDVLNRYFDYDSFSRDLKLNCEVEETSDGVIIRNFDDDPDGKVAVKADSFEDYARSVANETVIEAEDYNWLDAYCDYGKLGEDLKNDYSSAESENGVYIFRAYETLAYELKNDYTSAESDNGLYIFRDY</sequence>
<dbReference type="InterPro" id="IPR009899">
    <property type="entry name" value="ArdA"/>
</dbReference>
<dbReference type="Proteomes" id="UP000070572">
    <property type="component" value="Unassembled WGS sequence"/>
</dbReference>
<dbReference type="EMBL" id="LSDN01000003">
    <property type="protein sequence ID" value="KXB82003.1"/>
    <property type="molecule type" value="Genomic_DNA"/>
</dbReference>
<organism evidence="2 3">
    <name type="scientific">Varibaculum cambriense</name>
    <dbReference type="NCBI Taxonomy" id="184870"/>
    <lineage>
        <taxon>Bacteria</taxon>
        <taxon>Bacillati</taxon>
        <taxon>Actinomycetota</taxon>
        <taxon>Actinomycetes</taxon>
        <taxon>Actinomycetales</taxon>
        <taxon>Actinomycetaceae</taxon>
        <taxon>Varibaculum</taxon>
    </lineage>
</organism>
<feature type="region of interest" description="Disordered" evidence="1">
    <location>
        <begin position="1"/>
        <end position="20"/>
    </location>
</feature>
<dbReference type="InterPro" id="IPR041893">
    <property type="entry name" value="ArdA_dom3"/>
</dbReference>
<reference evidence="2 3" key="1">
    <citation type="submission" date="2016-01" db="EMBL/GenBank/DDBJ databases">
        <authorList>
            <person name="Mitreva M."/>
            <person name="Pepin K.H."/>
            <person name="Mihindukulasuriya K.A."/>
            <person name="Fulton R."/>
            <person name="Fronick C."/>
            <person name="O'Laughlin M."/>
            <person name="Miner T."/>
            <person name="Herter B."/>
            <person name="Rosa B.A."/>
            <person name="Cordes M."/>
            <person name="Tomlinson C."/>
            <person name="Wollam A."/>
            <person name="Palsikar V.B."/>
            <person name="Mardis E.R."/>
            <person name="Wilson R.K."/>
        </authorList>
    </citation>
    <scope>NUCLEOTIDE SEQUENCE [LARGE SCALE GENOMIC DNA]</scope>
    <source>
        <strain evidence="2 3">DNF00696</strain>
    </source>
</reference>
<dbReference type="Gene3D" id="1.10.10.1190">
    <property type="entry name" value="Antirestriction protein ArdA, domain 3"/>
    <property type="match status" value="1"/>
</dbReference>
<accession>A0AB34X4K5</accession>
<protein>
    <submittedName>
        <fullName evidence="2">Antirestriction protein ArdA</fullName>
    </submittedName>
</protein>
<dbReference type="Pfam" id="PF07275">
    <property type="entry name" value="ArdA"/>
    <property type="match status" value="1"/>
</dbReference>
<evidence type="ECO:0000313" key="3">
    <source>
        <dbReference type="Proteomes" id="UP000070572"/>
    </source>
</evidence>
<gene>
    <name evidence="2" type="ORF">HMPREF1862_00066</name>
</gene>
<name>A0AB34X4K5_9ACTO</name>
<dbReference type="AlphaFoldDB" id="A0AB34X4K5"/>